<accession>A0A0C3QPV9</accession>
<dbReference type="GO" id="GO:0005576">
    <property type="term" value="C:extracellular region"/>
    <property type="evidence" value="ECO:0007669"/>
    <property type="project" value="UniProtKB-SubCell"/>
</dbReference>
<protein>
    <submittedName>
        <fullName evidence="7">Uncharacterized protein</fullName>
    </submittedName>
</protein>
<dbReference type="Pfam" id="PF03227">
    <property type="entry name" value="GILT"/>
    <property type="match status" value="1"/>
</dbReference>
<dbReference type="GO" id="GO:0016671">
    <property type="term" value="F:oxidoreductase activity, acting on a sulfur group of donors, disulfide as acceptor"/>
    <property type="evidence" value="ECO:0007669"/>
    <property type="project" value="InterPro"/>
</dbReference>
<reference evidence="8" key="2">
    <citation type="submission" date="2015-01" db="EMBL/GenBank/DDBJ databases">
        <title>Evolutionary Origins and Diversification of the Mycorrhizal Mutualists.</title>
        <authorList>
            <consortium name="DOE Joint Genome Institute"/>
            <consortium name="Mycorrhizal Genomics Consortium"/>
            <person name="Kohler A."/>
            <person name="Kuo A."/>
            <person name="Nagy L.G."/>
            <person name="Floudas D."/>
            <person name="Copeland A."/>
            <person name="Barry K.W."/>
            <person name="Cichocki N."/>
            <person name="Veneault-Fourrey C."/>
            <person name="LaButti K."/>
            <person name="Lindquist E.A."/>
            <person name="Lipzen A."/>
            <person name="Lundell T."/>
            <person name="Morin E."/>
            <person name="Murat C."/>
            <person name="Riley R."/>
            <person name="Ohm R."/>
            <person name="Sun H."/>
            <person name="Tunlid A."/>
            <person name="Henrissat B."/>
            <person name="Grigoriev I.V."/>
            <person name="Hibbett D.S."/>
            <person name="Martin F."/>
        </authorList>
    </citation>
    <scope>NUCLEOTIDE SEQUENCE [LARGE SCALE GENOMIC DNA]</scope>
    <source>
        <strain evidence="8">MUT 4182</strain>
    </source>
</reference>
<evidence type="ECO:0000313" key="8">
    <source>
        <dbReference type="Proteomes" id="UP000054248"/>
    </source>
</evidence>
<comment type="similarity">
    <text evidence="2">Belongs to the GILT family.</text>
</comment>
<sequence>MFRSTSLVFLLLPLLSSAWVQNEDDQLALVRPSPEKSRTRWTKVPITLGVMSRCPDAIHCENVVDTVFNEVGLERVDVTLSFIGKLNSTAPKYGVTCMHGEIECEGNLQELCMTSHVPELRSWWPWLECVNLAGRERIGHLETAVDCAIMAGIDWIEDGVRACIKGEEGESEPEGVRLLRESVKKTADLGITTSCTILISGKTRCVRDNGQWKDCEGGSSTADLERTINEEWQRLNPEFA</sequence>
<keyword evidence="5" id="KW-0325">Glycoprotein</keyword>
<dbReference type="OrthoDB" id="958254at2759"/>
<comment type="subcellular location">
    <subcellularLocation>
        <location evidence="1">Secreted</location>
    </subcellularLocation>
</comment>
<feature type="chain" id="PRO_5002169031" evidence="6">
    <location>
        <begin position="19"/>
        <end position="240"/>
    </location>
</feature>
<dbReference type="EMBL" id="KN822982">
    <property type="protein sequence ID" value="KIO29459.1"/>
    <property type="molecule type" value="Genomic_DNA"/>
</dbReference>
<dbReference type="PANTHER" id="PTHR13234:SF8">
    <property type="entry name" value="GAMMA-INTERFERON-INDUCIBLE LYSOSOMAL THIOL REDUCTASE"/>
    <property type="match status" value="1"/>
</dbReference>
<dbReference type="STRING" id="1051891.A0A0C3QPV9"/>
<organism evidence="7 8">
    <name type="scientific">Tulasnella calospora MUT 4182</name>
    <dbReference type="NCBI Taxonomy" id="1051891"/>
    <lineage>
        <taxon>Eukaryota</taxon>
        <taxon>Fungi</taxon>
        <taxon>Dikarya</taxon>
        <taxon>Basidiomycota</taxon>
        <taxon>Agaricomycotina</taxon>
        <taxon>Agaricomycetes</taxon>
        <taxon>Cantharellales</taxon>
        <taxon>Tulasnellaceae</taxon>
        <taxon>Tulasnella</taxon>
    </lineage>
</organism>
<dbReference type="AlphaFoldDB" id="A0A0C3QPV9"/>
<dbReference type="Proteomes" id="UP000054248">
    <property type="component" value="Unassembled WGS sequence"/>
</dbReference>
<feature type="signal peptide" evidence="6">
    <location>
        <begin position="1"/>
        <end position="18"/>
    </location>
</feature>
<keyword evidence="4 6" id="KW-0732">Signal</keyword>
<name>A0A0C3QPV9_9AGAM</name>
<evidence type="ECO:0000256" key="3">
    <source>
        <dbReference type="ARBA" id="ARBA00022525"/>
    </source>
</evidence>
<evidence type="ECO:0000256" key="2">
    <source>
        <dbReference type="ARBA" id="ARBA00005679"/>
    </source>
</evidence>
<reference evidence="7 8" key="1">
    <citation type="submission" date="2014-04" db="EMBL/GenBank/DDBJ databases">
        <authorList>
            <consortium name="DOE Joint Genome Institute"/>
            <person name="Kuo A."/>
            <person name="Girlanda M."/>
            <person name="Perotto S."/>
            <person name="Kohler A."/>
            <person name="Nagy L.G."/>
            <person name="Floudas D."/>
            <person name="Copeland A."/>
            <person name="Barry K.W."/>
            <person name="Cichocki N."/>
            <person name="Veneault-Fourrey C."/>
            <person name="LaButti K."/>
            <person name="Lindquist E.A."/>
            <person name="Lipzen A."/>
            <person name="Lundell T."/>
            <person name="Morin E."/>
            <person name="Murat C."/>
            <person name="Sun H."/>
            <person name="Tunlid A."/>
            <person name="Henrissat B."/>
            <person name="Grigoriev I.V."/>
            <person name="Hibbett D.S."/>
            <person name="Martin F."/>
            <person name="Nordberg H.P."/>
            <person name="Cantor M.N."/>
            <person name="Hua S.X."/>
        </authorList>
    </citation>
    <scope>NUCLEOTIDE SEQUENCE [LARGE SCALE GENOMIC DNA]</scope>
    <source>
        <strain evidence="7 8">MUT 4182</strain>
    </source>
</reference>
<proteinExistence type="inferred from homology"/>
<keyword evidence="3" id="KW-0964">Secreted</keyword>
<evidence type="ECO:0000256" key="6">
    <source>
        <dbReference type="SAM" id="SignalP"/>
    </source>
</evidence>
<dbReference type="InterPro" id="IPR004911">
    <property type="entry name" value="Interferon-induced_GILT"/>
</dbReference>
<gene>
    <name evidence="7" type="ORF">M407DRAFT_21357</name>
</gene>
<dbReference type="PANTHER" id="PTHR13234">
    <property type="entry name" value="GAMMA-INTERFERON INDUCIBLE LYSOSOMAL THIOL REDUCTASE GILT"/>
    <property type="match status" value="1"/>
</dbReference>
<evidence type="ECO:0000256" key="5">
    <source>
        <dbReference type="ARBA" id="ARBA00023180"/>
    </source>
</evidence>
<dbReference type="HOGENOM" id="CLU_072148_2_1_1"/>
<keyword evidence="8" id="KW-1185">Reference proteome</keyword>
<evidence type="ECO:0000256" key="1">
    <source>
        <dbReference type="ARBA" id="ARBA00004613"/>
    </source>
</evidence>
<evidence type="ECO:0000256" key="4">
    <source>
        <dbReference type="ARBA" id="ARBA00022729"/>
    </source>
</evidence>
<evidence type="ECO:0000313" key="7">
    <source>
        <dbReference type="EMBL" id="KIO29459.1"/>
    </source>
</evidence>